<dbReference type="EMBL" id="JAVRRJ010000001">
    <property type="protein sequence ID" value="KAK5091088.1"/>
    <property type="molecule type" value="Genomic_DNA"/>
</dbReference>
<evidence type="ECO:0000256" key="2">
    <source>
        <dbReference type="ARBA" id="ARBA00022816"/>
    </source>
</evidence>
<evidence type="ECO:0000256" key="1">
    <source>
        <dbReference type="ARBA" id="ARBA00022448"/>
    </source>
</evidence>
<feature type="region of interest" description="Disordered" evidence="8">
    <location>
        <begin position="1"/>
        <end position="56"/>
    </location>
</feature>
<dbReference type="Pfam" id="PF04121">
    <property type="entry name" value="Nup84_Nup100"/>
    <property type="match status" value="1"/>
</dbReference>
<keyword evidence="3" id="KW-0653">Protein transport</keyword>
<keyword evidence="2" id="KW-0509">mRNA transport</keyword>
<comment type="function">
    <text evidence="7">Functions as a component of the nuclear pore complex (NPC).</text>
</comment>
<accession>A0AAN7T6C8</accession>
<dbReference type="Gene3D" id="1.10.3450.20">
    <property type="match status" value="1"/>
</dbReference>
<comment type="subcellular location">
    <subcellularLocation>
        <location evidence="7">Nucleus</location>
        <location evidence="7">Nuclear pore complex</location>
    </subcellularLocation>
    <subcellularLocation>
        <location evidence="7">Nucleus membrane</location>
    </subcellularLocation>
</comment>
<dbReference type="GO" id="GO:0000973">
    <property type="term" value="P:post-transcriptional tethering of RNA polymerase II gene DNA at nuclear periphery"/>
    <property type="evidence" value="ECO:0007669"/>
    <property type="project" value="TreeGrafter"/>
</dbReference>
<feature type="compositionally biased region" description="Polar residues" evidence="8">
    <location>
        <begin position="1"/>
        <end position="10"/>
    </location>
</feature>
<dbReference type="Gene3D" id="1.20.190.50">
    <property type="match status" value="1"/>
</dbReference>
<keyword evidence="7" id="KW-0472">Membrane</keyword>
<evidence type="ECO:0000313" key="10">
    <source>
        <dbReference type="Proteomes" id="UP001309876"/>
    </source>
</evidence>
<gene>
    <name evidence="9" type="primary">NUP84</name>
    <name evidence="9" type="ORF">LTR05_001268</name>
</gene>
<comment type="subunit">
    <text evidence="7">Part of the nuclear pore complex (NPC).</text>
</comment>
<keyword evidence="5 7" id="KW-0906">Nuclear pore complex</keyword>
<dbReference type="PANTHER" id="PTHR13003:SF2">
    <property type="entry name" value="NUCLEAR PORE COMPLEX PROTEIN NUP107"/>
    <property type="match status" value="1"/>
</dbReference>
<keyword evidence="10" id="KW-1185">Reference proteome</keyword>
<feature type="region of interest" description="Disordered" evidence="8">
    <location>
        <begin position="759"/>
        <end position="791"/>
    </location>
</feature>
<dbReference type="AlphaFoldDB" id="A0AAN7T6C8"/>
<evidence type="ECO:0000256" key="4">
    <source>
        <dbReference type="ARBA" id="ARBA00023010"/>
    </source>
</evidence>
<comment type="caution">
    <text evidence="9">The sequence shown here is derived from an EMBL/GenBank/DDBJ whole genome shotgun (WGS) entry which is preliminary data.</text>
</comment>
<dbReference type="GO" id="GO:0031080">
    <property type="term" value="C:nuclear pore outer ring"/>
    <property type="evidence" value="ECO:0007669"/>
    <property type="project" value="TreeGrafter"/>
</dbReference>
<dbReference type="GO" id="GO:0006406">
    <property type="term" value="P:mRNA export from nucleus"/>
    <property type="evidence" value="ECO:0007669"/>
    <property type="project" value="TreeGrafter"/>
</dbReference>
<reference evidence="9 10" key="1">
    <citation type="submission" date="2023-08" db="EMBL/GenBank/DDBJ databases">
        <title>Black Yeasts Isolated from many extreme environments.</title>
        <authorList>
            <person name="Coleine C."/>
            <person name="Stajich J.E."/>
            <person name="Selbmann L."/>
        </authorList>
    </citation>
    <scope>NUCLEOTIDE SEQUENCE [LARGE SCALE GENOMIC DNA]</scope>
    <source>
        <strain evidence="9 10">CCFEE 5910</strain>
    </source>
</reference>
<evidence type="ECO:0000313" key="9">
    <source>
        <dbReference type="EMBL" id="KAK5091088.1"/>
    </source>
</evidence>
<dbReference type="GO" id="GO:0017056">
    <property type="term" value="F:structural constituent of nuclear pore"/>
    <property type="evidence" value="ECO:0007669"/>
    <property type="project" value="UniProtKB-UniRule"/>
</dbReference>
<evidence type="ECO:0000256" key="7">
    <source>
        <dbReference type="RuleBase" id="RU365072"/>
    </source>
</evidence>
<evidence type="ECO:0000256" key="8">
    <source>
        <dbReference type="SAM" id="MobiDB-lite"/>
    </source>
</evidence>
<proteinExistence type="inferred from homology"/>
<dbReference type="PANTHER" id="PTHR13003">
    <property type="entry name" value="NUP107-RELATED"/>
    <property type="match status" value="1"/>
</dbReference>
<sequence>MSPTTRSSLYGSKPPETTDETTATIEDDEMMSDQDMLSSNADDDLEQDDNDDHDEPVLQTSAQELLRPLQETADRVSRQVEEFAQALDKFNSSKKVEGQELWRKTWLLMDKYSEIANTSANQVKPLSGSKQAQKNRKSLEGSVAQKERLVLESELWTLTAQLLPCKSPDMVQDTGFKQNSALAELHRYSSNSEIWSAFLDVDIIANQYEMLLEWLQDWKKRTSSELKDTDLDSHTKSHRGQGLWSGGNIFTQAPIKRRKVERAHAGPLDLNGGLRGLHTRKTDEAILVTHMDPDAALRQNANLEPEDEAFEISAWHANWELLRRGNTLEDVRSWWQERNELWRSLVLRNSSPQSDEPINSTWLRIINLASNRDYLTCCKELSEQDSYQTNYEKAVYGILCGNYAAAAPVCKSLDDHLFSLVNELLVERYEDFIAAYTKKLKDPEINAYMVPESTMGEISKYLDSAQNDSTTKAECHQPLKYLQGMLMGDELATFLVELGHAAAQTAHSTGQSNTLFDKDETPVNKSVQVAAQDEDLVRMAAHLQLALQPLGVLEDRESDNAIALENNIINYIALLERHAKFSLLPLYASKLSANRQPRVLGRILAKVTVPKDRDLQMRLMKQYHIPVYRVIYSICDYARRTWTMKLRSTDNNLSPARITEYKDKIVRIRSGFLGGVIDEAEAYVVQAHEWVNYIDANNWGMAVWLMTALFKILLLSGKIAAAKELAYRVDLGKTSLKVTGMNLSLVAMILEAGDVSLEEDGSDEEAERVASPSKRRKGSKSHPLTKATTDRSTLTEQSLVWAHLEHLVHALEILETWQYQADEVENSPRDDRNIMKAAKRELSEVLGDVHSAMQPLLETDFLNKPNDEQEDHDLTEIRNHYLPECVLAYNSALFFGGHAISRFHLVQCMELAQHVAKNDSLTSAFVESKRMQELVTAFAHDSQALLRANEHGSGGSRVRRGKPSAAGGDYGARADIWQVTWRDD</sequence>
<dbReference type="Proteomes" id="UP001309876">
    <property type="component" value="Unassembled WGS sequence"/>
</dbReference>
<comment type="similarity">
    <text evidence="7">Belongs to the nucleoporin Nup84/Nup107 family.</text>
</comment>
<feature type="region of interest" description="Disordered" evidence="8">
    <location>
        <begin position="949"/>
        <end position="969"/>
    </location>
</feature>
<dbReference type="InterPro" id="IPR007252">
    <property type="entry name" value="Nup84/Nup107"/>
</dbReference>
<keyword evidence="6 7" id="KW-0539">Nucleus</keyword>
<evidence type="ECO:0000256" key="5">
    <source>
        <dbReference type="ARBA" id="ARBA00023132"/>
    </source>
</evidence>
<evidence type="ECO:0000256" key="3">
    <source>
        <dbReference type="ARBA" id="ARBA00022927"/>
    </source>
</evidence>
<dbReference type="GO" id="GO:0031965">
    <property type="term" value="C:nuclear membrane"/>
    <property type="evidence" value="ECO:0007669"/>
    <property type="project" value="UniProtKB-SubCell"/>
</dbReference>
<dbReference type="GO" id="GO:0006606">
    <property type="term" value="P:protein import into nucleus"/>
    <property type="evidence" value="ECO:0007669"/>
    <property type="project" value="TreeGrafter"/>
</dbReference>
<keyword evidence="4 7" id="KW-0811">Translocation</keyword>
<organism evidence="9 10">
    <name type="scientific">Lithohypha guttulata</name>
    <dbReference type="NCBI Taxonomy" id="1690604"/>
    <lineage>
        <taxon>Eukaryota</taxon>
        <taxon>Fungi</taxon>
        <taxon>Dikarya</taxon>
        <taxon>Ascomycota</taxon>
        <taxon>Pezizomycotina</taxon>
        <taxon>Eurotiomycetes</taxon>
        <taxon>Chaetothyriomycetidae</taxon>
        <taxon>Chaetothyriales</taxon>
        <taxon>Trichomeriaceae</taxon>
        <taxon>Lithohypha</taxon>
    </lineage>
</organism>
<protein>
    <recommendedName>
        <fullName evidence="7">Nuclear pore complex protein</fullName>
    </recommendedName>
</protein>
<feature type="compositionally biased region" description="Acidic residues" evidence="8">
    <location>
        <begin position="41"/>
        <end position="54"/>
    </location>
</feature>
<keyword evidence="1 7" id="KW-0813">Transport</keyword>
<evidence type="ECO:0000256" key="6">
    <source>
        <dbReference type="ARBA" id="ARBA00023242"/>
    </source>
</evidence>
<name>A0AAN7T6C8_9EURO</name>